<feature type="chain" id="PRO_5008736509" evidence="1">
    <location>
        <begin position="26"/>
        <end position="217"/>
    </location>
</feature>
<dbReference type="EMBL" id="FMHG01000001">
    <property type="protein sequence ID" value="SCJ56987.1"/>
    <property type="molecule type" value="Genomic_DNA"/>
</dbReference>
<protein>
    <submittedName>
        <fullName evidence="2">Protein of uncharacterized function (DUF3298)</fullName>
    </submittedName>
</protein>
<evidence type="ECO:0000256" key="1">
    <source>
        <dbReference type="SAM" id="SignalP"/>
    </source>
</evidence>
<reference evidence="2" key="1">
    <citation type="submission" date="2015-09" db="EMBL/GenBank/DDBJ databases">
        <authorList>
            <consortium name="Pathogen Informatics"/>
        </authorList>
    </citation>
    <scope>NUCLEOTIDE SEQUENCE</scope>
    <source>
        <strain evidence="2">2789STDY5834896</strain>
    </source>
</reference>
<feature type="signal peptide" evidence="1">
    <location>
        <begin position="1"/>
        <end position="25"/>
    </location>
</feature>
<evidence type="ECO:0000313" key="2">
    <source>
        <dbReference type="EMBL" id="SCJ56987.1"/>
    </source>
</evidence>
<gene>
    <name evidence="2" type="ORF">SAMEA3545359_00856</name>
</gene>
<keyword evidence="1" id="KW-0732">Signal</keyword>
<proteinExistence type="predicted"/>
<dbReference type="AlphaFoldDB" id="A0A1C6HHJ6"/>
<accession>A0A1C6HHJ6</accession>
<organism evidence="2">
    <name type="scientific">uncultured Anaerotruncus sp</name>
    <dbReference type="NCBI Taxonomy" id="905011"/>
    <lineage>
        <taxon>Bacteria</taxon>
        <taxon>Bacillati</taxon>
        <taxon>Bacillota</taxon>
        <taxon>Clostridia</taxon>
        <taxon>Eubacteriales</taxon>
        <taxon>Oscillospiraceae</taxon>
        <taxon>Anaerotruncus</taxon>
        <taxon>environmental samples</taxon>
    </lineage>
</organism>
<name>A0A1C6HHJ6_9FIRM</name>
<sequence length="217" mass="24312">MKKLIGLFMSLATCALLLVPVFAQGSSHTVTAEDVMDNINLGYKVEYVRVSDLGDESAEVSINRQLEESARDSMLLAISQSNVMTYSDSRATGEYHQSVTRQTKDLISVKTSRDFSVGEHKIYSDKSGQVFDAQTGAKLRLSELFNNSSDYLKIVKNEMKTLVNQPLDVDDECSFYLTDTELVLVCKQGEEDSQDLRAYEVPIALTDLQDVLKPQYR</sequence>